<keyword evidence="6" id="KW-1185">Reference proteome</keyword>
<accession>A0A934V9Q2</accession>
<dbReference type="SMART" id="SM00421">
    <property type="entry name" value="HTH_LUXR"/>
    <property type="match status" value="1"/>
</dbReference>
<keyword evidence="2" id="KW-0238">DNA-binding</keyword>
<keyword evidence="1" id="KW-0805">Transcription regulation</keyword>
<dbReference type="GO" id="GO:0006355">
    <property type="term" value="P:regulation of DNA-templated transcription"/>
    <property type="evidence" value="ECO:0007669"/>
    <property type="project" value="InterPro"/>
</dbReference>
<comment type="caution">
    <text evidence="5">The sequence shown here is derived from an EMBL/GenBank/DDBJ whole genome shotgun (WGS) entry which is preliminary data.</text>
</comment>
<dbReference type="PANTHER" id="PTHR44688:SF16">
    <property type="entry name" value="DNA-BINDING TRANSCRIPTIONAL ACTIVATOR DEVR_DOSR"/>
    <property type="match status" value="1"/>
</dbReference>
<organism evidence="5 6">
    <name type="scientific">Haloferula rosea</name>
    <dbReference type="NCBI Taxonomy" id="490093"/>
    <lineage>
        <taxon>Bacteria</taxon>
        <taxon>Pseudomonadati</taxon>
        <taxon>Verrucomicrobiota</taxon>
        <taxon>Verrucomicrobiia</taxon>
        <taxon>Verrucomicrobiales</taxon>
        <taxon>Verrucomicrobiaceae</taxon>
        <taxon>Haloferula</taxon>
    </lineage>
</organism>
<sequence>MFTQDYFDLALQVQHADSFDRLSELLTEKLPKLIGGDGALIFVTCNGHNVEEVHGKNAFAQEAKQHVGRINQLFSIHPLASKVDLANPGELGLSVREYVSKEEYMDSEFLKAVHQKSGMEDGLFGLLAHGNDRTTLLFVIKHKGSFSLEERQTFDALLLTARSVARLIANENVGRQIRQFYLQHSSQSAQALFLAKEKRDVLPFNHCALRLSENWWSEDDPVFTLSPDDQATLAEGLKKAWSDPLSTCFCEVELNVGSGRQKVNALPTMEGEAWLILCLVEQDAVAEGAIQALLTRRQREIMEWIAEGKTSAEAAIILDISPRTVEKHLEAVFQRLGVENRITAVRRYLELRSGQVVV</sequence>
<evidence type="ECO:0000256" key="2">
    <source>
        <dbReference type="ARBA" id="ARBA00023125"/>
    </source>
</evidence>
<dbReference type="CDD" id="cd06170">
    <property type="entry name" value="LuxR_C_like"/>
    <property type="match status" value="1"/>
</dbReference>
<dbReference type="EMBL" id="JAENII010000001">
    <property type="protein sequence ID" value="MBK1825483.1"/>
    <property type="molecule type" value="Genomic_DNA"/>
</dbReference>
<evidence type="ECO:0000259" key="4">
    <source>
        <dbReference type="PROSITE" id="PS50043"/>
    </source>
</evidence>
<name>A0A934V9Q2_9BACT</name>
<dbReference type="Proteomes" id="UP000658278">
    <property type="component" value="Unassembled WGS sequence"/>
</dbReference>
<keyword evidence="3" id="KW-0804">Transcription</keyword>
<proteinExistence type="predicted"/>
<protein>
    <submittedName>
        <fullName evidence="5">Helix-turn-helix transcriptional regulator</fullName>
    </submittedName>
</protein>
<dbReference type="PROSITE" id="PS50043">
    <property type="entry name" value="HTH_LUXR_2"/>
    <property type="match status" value="1"/>
</dbReference>
<dbReference type="Pfam" id="PF00196">
    <property type="entry name" value="GerE"/>
    <property type="match status" value="1"/>
</dbReference>
<dbReference type="SUPFAM" id="SSF46894">
    <property type="entry name" value="C-terminal effector domain of the bipartite response regulators"/>
    <property type="match status" value="1"/>
</dbReference>
<reference evidence="5" key="1">
    <citation type="submission" date="2021-01" db="EMBL/GenBank/DDBJ databases">
        <title>Modified the classification status of verrucomicrobia.</title>
        <authorList>
            <person name="Feng X."/>
        </authorList>
    </citation>
    <scope>NUCLEOTIDE SEQUENCE</scope>
    <source>
        <strain evidence="5">KCTC 22201</strain>
    </source>
</reference>
<dbReference type="AlphaFoldDB" id="A0A934V9Q2"/>
<dbReference type="GO" id="GO:0003677">
    <property type="term" value="F:DNA binding"/>
    <property type="evidence" value="ECO:0007669"/>
    <property type="project" value="UniProtKB-KW"/>
</dbReference>
<dbReference type="InterPro" id="IPR036388">
    <property type="entry name" value="WH-like_DNA-bd_sf"/>
</dbReference>
<dbReference type="InterPro" id="IPR016032">
    <property type="entry name" value="Sig_transdc_resp-reg_C-effctor"/>
</dbReference>
<gene>
    <name evidence="5" type="ORF">JIN81_00505</name>
</gene>
<evidence type="ECO:0000256" key="1">
    <source>
        <dbReference type="ARBA" id="ARBA00023015"/>
    </source>
</evidence>
<dbReference type="RefSeq" id="WP_200275136.1">
    <property type="nucleotide sequence ID" value="NZ_JAENII010000001.1"/>
</dbReference>
<evidence type="ECO:0000313" key="6">
    <source>
        <dbReference type="Proteomes" id="UP000658278"/>
    </source>
</evidence>
<evidence type="ECO:0000313" key="5">
    <source>
        <dbReference type="EMBL" id="MBK1825483.1"/>
    </source>
</evidence>
<feature type="domain" description="HTH luxR-type" evidence="4">
    <location>
        <begin position="287"/>
        <end position="352"/>
    </location>
</feature>
<dbReference type="PANTHER" id="PTHR44688">
    <property type="entry name" value="DNA-BINDING TRANSCRIPTIONAL ACTIVATOR DEVR_DOSR"/>
    <property type="match status" value="1"/>
</dbReference>
<dbReference type="PRINTS" id="PR00038">
    <property type="entry name" value="HTHLUXR"/>
</dbReference>
<evidence type="ECO:0000256" key="3">
    <source>
        <dbReference type="ARBA" id="ARBA00023163"/>
    </source>
</evidence>
<dbReference type="Gene3D" id="1.10.10.10">
    <property type="entry name" value="Winged helix-like DNA-binding domain superfamily/Winged helix DNA-binding domain"/>
    <property type="match status" value="1"/>
</dbReference>
<dbReference type="InterPro" id="IPR000792">
    <property type="entry name" value="Tscrpt_reg_LuxR_C"/>
</dbReference>